<sequence>MALKNTERVLESWSRESQETGIYDRNIAAGYCQYATALMMSNKLIQAEENLRVALSILSQLENKELASSHKLVLGYNLWLQGRLDDAEAILKDGLAIRVAAFGENDTYSYKSGAYHAALGNVELARGNFSEAQRLHEYAKNQYEKTHGKHHPGTADIYHIVARHRIREEKFDEAL</sequence>
<comment type="caution">
    <text evidence="1">The sequence shown here is derived from an EMBL/GenBank/DDBJ whole genome shotgun (WGS) entry which is preliminary data.</text>
</comment>
<gene>
    <name evidence="1" type="ORF">ONZ43_g7621</name>
</gene>
<keyword evidence="2" id="KW-1185">Reference proteome</keyword>
<name>A0ACC2HQ19_9PEZI</name>
<dbReference type="EMBL" id="JAPESX010003442">
    <property type="protein sequence ID" value="KAJ8104945.1"/>
    <property type="molecule type" value="Genomic_DNA"/>
</dbReference>
<dbReference type="Proteomes" id="UP001153334">
    <property type="component" value="Unassembled WGS sequence"/>
</dbReference>
<evidence type="ECO:0000313" key="1">
    <source>
        <dbReference type="EMBL" id="KAJ8104945.1"/>
    </source>
</evidence>
<reference evidence="1" key="1">
    <citation type="submission" date="2022-11" db="EMBL/GenBank/DDBJ databases">
        <title>Genome Sequence of Nemania bipapillata.</title>
        <authorList>
            <person name="Buettner E."/>
        </authorList>
    </citation>
    <scope>NUCLEOTIDE SEQUENCE</scope>
    <source>
        <strain evidence="1">CP14</strain>
    </source>
</reference>
<accession>A0ACC2HQ19</accession>
<evidence type="ECO:0000313" key="2">
    <source>
        <dbReference type="Proteomes" id="UP001153334"/>
    </source>
</evidence>
<proteinExistence type="predicted"/>
<protein>
    <submittedName>
        <fullName evidence="1">Uncharacterized protein</fullName>
    </submittedName>
</protein>
<organism evidence="1 2">
    <name type="scientific">Nemania bipapillata</name>
    <dbReference type="NCBI Taxonomy" id="110536"/>
    <lineage>
        <taxon>Eukaryota</taxon>
        <taxon>Fungi</taxon>
        <taxon>Dikarya</taxon>
        <taxon>Ascomycota</taxon>
        <taxon>Pezizomycotina</taxon>
        <taxon>Sordariomycetes</taxon>
        <taxon>Xylariomycetidae</taxon>
        <taxon>Xylariales</taxon>
        <taxon>Xylariaceae</taxon>
        <taxon>Nemania</taxon>
    </lineage>
</organism>